<dbReference type="EMBL" id="BMAV01011256">
    <property type="protein sequence ID" value="GFY57000.1"/>
    <property type="molecule type" value="Genomic_DNA"/>
</dbReference>
<proteinExistence type="predicted"/>
<evidence type="ECO:0000313" key="2">
    <source>
        <dbReference type="Proteomes" id="UP000886998"/>
    </source>
</evidence>
<keyword evidence="2" id="KW-1185">Reference proteome</keyword>
<dbReference type="AlphaFoldDB" id="A0A8X7C5Z1"/>
<organism evidence="1 2">
    <name type="scientific">Trichonephila inaurata madagascariensis</name>
    <dbReference type="NCBI Taxonomy" id="2747483"/>
    <lineage>
        <taxon>Eukaryota</taxon>
        <taxon>Metazoa</taxon>
        <taxon>Ecdysozoa</taxon>
        <taxon>Arthropoda</taxon>
        <taxon>Chelicerata</taxon>
        <taxon>Arachnida</taxon>
        <taxon>Araneae</taxon>
        <taxon>Araneomorphae</taxon>
        <taxon>Entelegynae</taxon>
        <taxon>Araneoidea</taxon>
        <taxon>Nephilidae</taxon>
        <taxon>Trichonephila</taxon>
        <taxon>Trichonephila inaurata</taxon>
    </lineage>
</organism>
<comment type="caution">
    <text evidence="1">The sequence shown here is derived from an EMBL/GenBank/DDBJ whole genome shotgun (WGS) entry which is preliminary data.</text>
</comment>
<name>A0A8X7C5Z1_9ARAC</name>
<gene>
    <name evidence="1" type="primary">NCL1_39838</name>
    <name evidence="1" type="ORF">TNIN_494701</name>
</gene>
<reference evidence="1" key="1">
    <citation type="submission" date="2020-08" db="EMBL/GenBank/DDBJ databases">
        <title>Multicomponent nature underlies the extraordinary mechanical properties of spider dragline silk.</title>
        <authorList>
            <person name="Kono N."/>
            <person name="Nakamura H."/>
            <person name="Mori M."/>
            <person name="Yoshida Y."/>
            <person name="Ohtoshi R."/>
            <person name="Malay A.D."/>
            <person name="Moran D.A.P."/>
            <person name="Tomita M."/>
            <person name="Numata K."/>
            <person name="Arakawa K."/>
        </authorList>
    </citation>
    <scope>NUCLEOTIDE SEQUENCE</scope>
</reference>
<evidence type="ECO:0000313" key="1">
    <source>
        <dbReference type="EMBL" id="GFY57000.1"/>
    </source>
</evidence>
<dbReference type="OrthoDB" id="10420766at2759"/>
<dbReference type="Proteomes" id="UP000886998">
    <property type="component" value="Unassembled WGS sequence"/>
</dbReference>
<sequence>MHLKIDYYFFDIKPSERPSHPLWKNINPSVYPKADYLFNALKFVRTLIQLLRATLMLLKRYSTTEEFKEVLTAYKSEMRRVATSKEQTDVTMES</sequence>
<protein>
    <submittedName>
        <fullName evidence="1">Uncharacterized protein</fullName>
    </submittedName>
</protein>
<accession>A0A8X7C5Z1</accession>